<gene>
    <name evidence="1" type="ORF">SCHPADRAFT_233041</name>
</gene>
<dbReference type="EMBL" id="KQ085921">
    <property type="protein sequence ID" value="KLO16038.1"/>
    <property type="molecule type" value="Genomic_DNA"/>
</dbReference>
<reference evidence="1 2" key="1">
    <citation type="submission" date="2015-04" db="EMBL/GenBank/DDBJ databases">
        <title>Complete genome sequence of Schizopora paradoxa KUC8140, a cosmopolitan wood degrader in East Asia.</title>
        <authorList>
            <consortium name="DOE Joint Genome Institute"/>
            <person name="Min B."/>
            <person name="Park H."/>
            <person name="Jang Y."/>
            <person name="Kim J.-J."/>
            <person name="Kim K.H."/>
            <person name="Pangilinan J."/>
            <person name="Lipzen A."/>
            <person name="Riley R."/>
            <person name="Grigoriev I.V."/>
            <person name="Spatafora J.W."/>
            <person name="Choi I.-G."/>
        </authorList>
    </citation>
    <scope>NUCLEOTIDE SEQUENCE [LARGE SCALE GENOMIC DNA]</scope>
    <source>
        <strain evidence="1 2">KUC8140</strain>
    </source>
</reference>
<dbReference type="AlphaFoldDB" id="A0A0H2S2R0"/>
<evidence type="ECO:0000313" key="2">
    <source>
        <dbReference type="Proteomes" id="UP000053477"/>
    </source>
</evidence>
<proteinExistence type="predicted"/>
<sequence length="133" mass="14726">MQSSAAVIFSASKLAMTVPIGAHPAYKHSRSTLNDPKLLSCTQMHTFTTDDITDGLSTEHVLRANPDSSLHHMLSTVTMEKTTLANLVNARSVSPIYQDVLLEIFGLASLPTRIRPRYTMTTTLDYSQVCRSW</sequence>
<name>A0A0H2S2R0_9AGAM</name>
<organism evidence="1 2">
    <name type="scientific">Schizopora paradoxa</name>
    <dbReference type="NCBI Taxonomy" id="27342"/>
    <lineage>
        <taxon>Eukaryota</taxon>
        <taxon>Fungi</taxon>
        <taxon>Dikarya</taxon>
        <taxon>Basidiomycota</taxon>
        <taxon>Agaricomycotina</taxon>
        <taxon>Agaricomycetes</taxon>
        <taxon>Hymenochaetales</taxon>
        <taxon>Schizoporaceae</taxon>
        <taxon>Schizopora</taxon>
    </lineage>
</organism>
<dbReference type="InParanoid" id="A0A0H2S2R0"/>
<accession>A0A0H2S2R0</accession>
<protein>
    <submittedName>
        <fullName evidence="1">Uncharacterized protein</fullName>
    </submittedName>
</protein>
<dbReference type="Proteomes" id="UP000053477">
    <property type="component" value="Unassembled WGS sequence"/>
</dbReference>
<keyword evidence="2" id="KW-1185">Reference proteome</keyword>
<evidence type="ECO:0000313" key="1">
    <source>
        <dbReference type="EMBL" id="KLO16038.1"/>
    </source>
</evidence>